<dbReference type="EMBL" id="NRHA01000011">
    <property type="protein sequence ID" value="PCC54065.1"/>
    <property type="molecule type" value="Genomic_DNA"/>
</dbReference>
<dbReference type="InterPro" id="IPR050834">
    <property type="entry name" value="Glycosyltransf_2"/>
</dbReference>
<dbReference type="Pfam" id="PF00535">
    <property type="entry name" value="Glycos_transf_2"/>
    <property type="match status" value="1"/>
</dbReference>
<dbReference type="CDD" id="cd00761">
    <property type="entry name" value="Glyco_tranf_GTA_type"/>
    <property type="match status" value="1"/>
</dbReference>
<name>A0A2A3ZRS3_BREAU</name>
<feature type="domain" description="Glycosyltransferase 2-like" evidence="1">
    <location>
        <begin position="18"/>
        <end position="144"/>
    </location>
</feature>
<comment type="caution">
    <text evidence="2">The sequence shown here is derived from an EMBL/GenBank/DDBJ whole genome shotgun (WGS) entry which is preliminary data.</text>
</comment>
<dbReference type="AlphaFoldDB" id="A0A2A3ZRS3"/>
<gene>
    <name evidence="2" type="ORF">CIK59_09915</name>
</gene>
<evidence type="ECO:0000259" key="1">
    <source>
        <dbReference type="Pfam" id="PF00535"/>
    </source>
</evidence>
<protein>
    <recommendedName>
        <fullName evidence="1">Glycosyltransferase 2-like domain-containing protein</fullName>
    </recommendedName>
</protein>
<dbReference type="Gene3D" id="3.90.550.10">
    <property type="entry name" value="Spore Coat Polysaccharide Biosynthesis Protein SpsA, Chain A"/>
    <property type="match status" value="1"/>
</dbReference>
<accession>A0A2A3ZRS3</accession>
<proteinExistence type="predicted"/>
<sequence>MSESTVATDHADTRVRLSIIIPVYNNEDHIRRSVETAAKQTVAGGSTEVVVINDGSTDGTTDILDQLKTQHENLQVVHQENSGWAGGPRNTGFDLAKGDYVFFHDADDQLNGDCLGSAVEYADDHHSDVVAVKIEGRGGRYTHMDVFESTQEDGDIRKLVRSNFVFKLFRRSFLAVHHLRFPAHNIRLEDAQFCFRAYSLASRVSILSDRTYYFVWNHGTGHISHSRAAPDAHAQGIRRSLEPLRADSWEDDVRREAMADFFRRVILARFNDRFPKESIDFRLGWVRESSQLARDFAVPERLHEYYGKISLARLWSALRANPALVEAVSRQFRRDHVVISEVDDVRTSGLHLELRGTAAALISSESFSELRILMKQGGKTVEQLDAELTSSGDIAVETLELSNQAQRFVVRIPKRVLLRHRSVKLYSSALDGSGTRTKTIRVGLAADTSTHNRRSIFAVEVFPTRLRGLSIRSGFGVARRLKRLLRGAKTRN</sequence>
<evidence type="ECO:0000313" key="2">
    <source>
        <dbReference type="EMBL" id="PCC54065.1"/>
    </source>
</evidence>
<dbReference type="RefSeq" id="WP_096146411.1">
    <property type="nucleotide sequence ID" value="NZ_NRHA01000011.1"/>
</dbReference>
<dbReference type="SUPFAM" id="SSF53448">
    <property type="entry name" value="Nucleotide-diphospho-sugar transferases"/>
    <property type="match status" value="1"/>
</dbReference>
<organism evidence="2 3">
    <name type="scientific">Brevibacterium aurantiacum</name>
    <dbReference type="NCBI Taxonomy" id="273384"/>
    <lineage>
        <taxon>Bacteria</taxon>
        <taxon>Bacillati</taxon>
        <taxon>Actinomycetota</taxon>
        <taxon>Actinomycetes</taxon>
        <taxon>Micrococcales</taxon>
        <taxon>Brevibacteriaceae</taxon>
        <taxon>Brevibacterium</taxon>
    </lineage>
</organism>
<reference evidence="2 3" key="1">
    <citation type="journal article" date="2017" name="Elife">
        <title>Extensive horizontal gene transfer in cheese-associated bacteria.</title>
        <authorList>
            <person name="Bonham K.S."/>
            <person name="Wolfe B.E."/>
            <person name="Dutton R.J."/>
        </authorList>
    </citation>
    <scope>NUCLEOTIDE SEQUENCE [LARGE SCALE GENOMIC DNA]</scope>
    <source>
        <strain evidence="2 3">738_8</strain>
    </source>
</reference>
<dbReference type="PANTHER" id="PTHR43685:SF2">
    <property type="entry name" value="GLYCOSYLTRANSFERASE 2-LIKE DOMAIN-CONTAINING PROTEIN"/>
    <property type="match status" value="1"/>
</dbReference>
<dbReference type="PANTHER" id="PTHR43685">
    <property type="entry name" value="GLYCOSYLTRANSFERASE"/>
    <property type="match status" value="1"/>
</dbReference>
<dbReference type="Proteomes" id="UP000217881">
    <property type="component" value="Unassembled WGS sequence"/>
</dbReference>
<dbReference type="InterPro" id="IPR001173">
    <property type="entry name" value="Glyco_trans_2-like"/>
</dbReference>
<dbReference type="InterPro" id="IPR029044">
    <property type="entry name" value="Nucleotide-diphossugar_trans"/>
</dbReference>
<evidence type="ECO:0000313" key="3">
    <source>
        <dbReference type="Proteomes" id="UP000217881"/>
    </source>
</evidence>